<dbReference type="EMBL" id="MLJW01003606">
    <property type="protein sequence ID" value="OIQ71692.1"/>
    <property type="molecule type" value="Genomic_DNA"/>
</dbReference>
<organism evidence="1">
    <name type="scientific">mine drainage metagenome</name>
    <dbReference type="NCBI Taxonomy" id="410659"/>
    <lineage>
        <taxon>unclassified sequences</taxon>
        <taxon>metagenomes</taxon>
        <taxon>ecological metagenomes</taxon>
    </lineage>
</organism>
<gene>
    <name evidence="1" type="ORF">GALL_466890</name>
</gene>
<name>A0A1J5PVX0_9ZZZZ</name>
<protein>
    <submittedName>
        <fullName evidence="1">Uncharacterized protein</fullName>
    </submittedName>
</protein>
<sequence length="70" mass="7714">MQAKRNAPAIVFDADRAVRMHRHPDLFAETGQGFIGGVVQHLLQDVQRAVGAGVHARSLLDRLQPLEDTD</sequence>
<dbReference type="AlphaFoldDB" id="A0A1J5PVX0"/>
<accession>A0A1J5PVX0</accession>
<reference evidence="1" key="1">
    <citation type="submission" date="2016-10" db="EMBL/GenBank/DDBJ databases">
        <title>Sequence of Gallionella enrichment culture.</title>
        <authorList>
            <person name="Poehlein A."/>
            <person name="Muehling M."/>
            <person name="Daniel R."/>
        </authorList>
    </citation>
    <scope>NUCLEOTIDE SEQUENCE</scope>
</reference>
<evidence type="ECO:0000313" key="1">
    <source>
        <dbReference type="EMBL" id="OIQ71692.1"/>
    </source>
</evidence>
<comment type="caution">
    <text evidence="1">The sequence shown here is derived from an EMBL/GenBank/DDBJ whole genome shotgun (WGS) entry which is preliminary data.</text>
</comment>
<proteinExistence type="predicted"/>